<dbReference type="Proteomes" id="UP001524318">
    <property type="component" value="Unassembled WGS sequence"/>
</dbReference>
<comment type="caution">
    <text evidence="1">The sequence shown here is derived from an EMBL/GenBank/DDBJ whole genome shotgun (WGS) entry which is preliminary data.</text>
</comment>
<dbReference type="EMBL" id="JANCLV010000002">
    <property type="protein sequence ID" value="MCP8998980.1"/>
    <property type="molecule type" value="Genomic_DNA"/>
</dbReference>
<accession>A0ABT1LKK8</accession>
<organism evidence="1 2">
    <name type="scientific">Pseudarthrobacter humi</name>
    <dbReference type="NCBI Taxonomy" id="2952523"/>
    <lineage>
        <taxon>Bacteria</taxon>
        <taxon>Bacillati</taxon>
        <taxon>Actinomycetota</taxon>
        <taxon>Actinomycetes</taxon>
        <taxon>Micrococcales</taxon>
        <taxon>Micrococcaceae</taxon>
        <taxon>Pseudarthrobacter</taxon>
    </lineage>
</organism>
<reference evidence="1 2" key="1">
    <citation type="submission" date="2022-06" db="EMBL/GenBank/DDBJ databases">
        <title>Pseudarthrobacter sp. strain RMG13 Genome sequencing and assembly.</title>
        <authorList>
            <person name="Kim I."/>
        </authorList>
    </citation>
    <scope>NUCLEOTIDE SEQUENCE [LARGE SCALE GENOMIC DNA]</scope>
    <source>
        <strain evidence="1 2">RMG13</strain>
    </source>
</reference>
<protein>
    <recommendedName>
        <fullName evidence="3">DUF559 domain-containing protein</fullName>
    </recommendedName>
</protein>
<sequence length="209" mass="22927">MGHQLSFKPGEVVSIDGVRLTSPARTWLDLAPMLDLNDLVAAGDSIVVSHGDDFPVPRKPLATVADLRHMVGHHPGMRGVKTARLALDLLRVGADSAPESLMRLALVQAGLPEPTLNIVLRNGLGHPVVWPDAAYPEYRIALQYDGVHHSDPDQYRRDIKRQGLTEGLGWREIRVQKSDLEGDRPFVVEKVRAVLSGSSARTAWERTGS</sequence>
<name>A0ABT1LKK8_9MICC</name>
<keyword evidence="2" id="KW-1185">Reference proteome</keyword>
<evidence type="ECO:0000313" key="2">
    <source>
        <dbReference type="Proteomes" id="UP001524318"/>
    </source>
</evidence>
<dbReference type="SUPFAM" id="SSF52980">
    <property type="entry name" value="Restriction endonuclease-like"/>
    <property type="match status" value="1"/>
</dbReference>
<evidence type="ECO:0008006" key="3">
    <source>
        <dbReference type="Google" id="ProtNLM"/>
    </source>
</evidence>
<proteinExistence type="predicted"/>
<gene>
    <name evidence="1" type="ORF">NFC73_04400</name>
</gene>
<dbReference type="InterPro" id="IPR011335">
    <property type="entry name" value="Restrct_endonuc-II-like"/>
</dbReference>
<dbReference type="Gene3D" id="3.40.960.10">
    <property type="entry name" value="VSR Endonuclease"/>
    <property type="match status" value="1"/>
</dbReference>
<dbReference type="RefSeq" id="WP_254747912.1">
    <property type="nucleotide sequence ID" value="NZ_JANCLV010000002.1"/>
</dbReference>
<evidence type="ECO:0000313" key="1">
    <source>
        <dbReference type="EMBL" id="MCP8998980.1"/>
    </source>
</evidence>